<organism evidence="1 2">
    <name type="scientific">Crotalaria pallida</name>
    <name type="common">Smooth rattlebox</name>
    <name type="synonym">Crotalaria striata</name>
    <dbReference type="NCBI Taxonomy" id="3830"/>
    <lineage>
        <taxon>Eukaryota</taxon>
        <taxon>Viridiplantae</taxon>
        <taxon>Streptophyta</taxon>
        <taxon>Embryophyta</taxon>
        <taxon>Tracheophyta</taxon>
        <taxon>Spermatophyta</taxon>
        <taxon>Magnoliopsida</taxon>
        <taxon>eudicotyledons</taxon>
        <taxon>Gunneridae</taxon>
        <taxon>Pentapetalae</taxon>
        <taxon>rosids</taxon>
        <taxon>fabids</taxon>
        <taxon>Fabales</taxon>
        <taxon>Fabaceae</taxon>
        <taxon>Papilionoideae</taxon>
        <taxon>50 kb inversion clade</taxon>
        <taxon>genistoids sensu lato</taxon>
        <taxon>core genistoids</taxon>
        <taxon>Crotalarieae</taxon>
        <taxon>Crotalaria</taxon>
    </lineage>
</organism>
<reference evidence="1 2" key="1">
    <citation type="submission" date="2024-01" db="EMBL/GenBank/DDBJ databases">
        <title>The genomes of 5 underutilized Papilionoideae crops provide insights into root nodulation and disease resistanc.</title>
        <authorList>
            <person name="Yuan L."/>
        </authorList>
    </citation>
    <scope>NUCLEOTIDE SEQUENCE [LARGE SCALE GENOMIC DNA]</scope>
    <source>
        <strain evidence="1">ZHUSHIDOU_FW_LH</strain>
        <tissue evidence="1">Leaf</tissue>
    </source>
</reference>
<sequence>MKLLMMINGGIRLANVTRQLLPIEVSDVTGCAILILFDYDVYYLVRKSCVDMLASIPQGTKSVEYPLDFKSLISRKLLFKVANTTISSPDHSGIYRVRGVCDDPSIIVGSITPANLSNIGSGNISGCPSQIVGYAEKVAMTAVSLGDDSTVYGDCTPNVKRPLGDILGETSTCKAVPNQRSAKNLKK</sequence>
<dbReference type="AlphaFoldDB" id="A0AAN9ED11"/>
<accession>A0AAN9ED11</accession>
<proteinExistence type="predicted"/>
<dbReference type="EMBL" id="JAYWIO010000006">
    <property type="protein sequence ID" value="KAK7254998.1"/>
    <property type="molecule type" value="Genomic_DNA"/>
</dbReference>
<evidence type="ECO:0000313" key="2">
    <source>
        <dbReference type="Proteomes" id="UP001372338"/>
    </source>
</evidence>
<protein>
    <submittedName>
        <fullName evidence="1">Uncharacterized protein</fullName>
    </submittedName>
</protein>
<dbReference type="Proteomes" id="UP001372338">
    <property type="component" value="Unassembled WGS sequence"/>
</dbReference>
<gene>
    <name evidence="1" type="ORF">RIF29_28397</name>
</gene>
<dbReference type="InterPro" id="IPR012340">
    <property type="entry name" value="NA-bd_OB-fold"/>
</dbReference>
<evidence type="ECO:0000313" key="1">
    <source>
        <dbReference type="EMBL" id="KAK7254998.1"/>
    </source>
</evidence>
<keyword evidence="2" id="KW-1185">Reference proteome</keyword>
<dbReference type="Gene3D" id="2.40.50.140">
    <property type="entry name" value="Nucleic acid-binding proteins"/>
    <property type="match status" value="1"/>
</dbReference>
<name>A0AAN9ED11_CROPI</name>
<comment type="caution">
    <text evidence="1">The sequence shown here is derived from an EMBL/GenBank/DDBJ whole genome shotgun (WGS) entry which is preliminary data.</text>
</comment>